<sequence>MAPTPTADSLLASHQTPYTDRTLDAIRDLHLVFSQHDKAVEYTVFAQCRNARSLYIGCADRGTPTFAVAPLQQLLAALRRLERLEFAEHVRQLANLRLPTFLRYLSLPVEAVEGARLDYLFVWEIKLSFCLKCSGSAAVPPLPRLPWDTLKSVELVFERDPTQELVLLAGQTQGGVRALKLHAVRITHHCYELHLFIQPARLGLLELAHAALGGSRLRRLVIGSDEDQHLSLTGRWDSLLNLHLNLHLYLPTENLPSDLFAIIEACPNLLHLDLAHVAFSSGLTGTYAPDTWLAKPAHRLATGAPALFGLLYRLRHDTRVIRFQVWGPNVREAVRWSRRTAAEDFVGERYCLE</sequence>
<protein>
    <recommendedName>
        <fullName evidence="3">F-box domain-containing protein</fullName>
    </recommendedName>
</protein>
<evidence type="ECO:0000313" key="2">
    <source>
        <dbReference type="Proteomes" id="UP000237144"/>
    </source>
</evidence>
<dbReference type="AlphaFoldDB" id="A0A2S5B8T1"/>
<gene>
    <name evidence="1" type="ORF">BMF94_3799</name>
</gene>
<proteinExistence type="predicted"/>
<keyword evidence="2" id="KW-1185">Reference proteome</keyword>
<reference evidence="1 2" key="1">
    <citation type="journal article" date="2018" name="Front. Microbiol.">
        <title>Prospects for Fungal Bioremediation of Acidic Radioactive Waste Sites: Characterization and Genome Sequence of Rhodotorula taiwanensis MD1149.</title>
        <authorList>
            <person name="Tkavc R."/>
            <person name="Matrosova V.Y."/>
            <person name="Grichenko O.E."/>
            <person name="Gostincar C."/>
            <person name="Volpe R.P."/>
            <person name="Klimenkova P."/>
            <person name="Gaidamakova E.K."/>
            <person name="Zhou C.E."/>
            <person name="Stewart B.J."/>
            <person name="Lyman M.G."/>
            <person name="Malfatti S.A."/>
            <person name="Rubinfeld B."/>
            <person name="Courtot M."/>
            <person name="Singh J."/>
            <person name="Dalgard C.L."/>
            <person name="Hamilton T."/>
            <person name="Frey K.G."/>
            <person name="Gunde-Cimerman N."/>
            <person name="Dugan L."/>
            <person name="Daly M.J."/>
        </authorList>
    </citation>
    <scope>NUCLEOTIDE SEQUENCE [LARGE SCALE GENOMIC DNA]</scope>
    <source>
        <strain evidence="1 2">MD1149</strain>
    </source>
</reference>
<evidence type="ECO:0000313" key="1">
    <source>
        <dbReference type="EMBL" id="POY73169.1"/>
    </source>
</evidence>
<evidence type="ECO:0008006" key="3">
    <source>
        <dbReference type="Google" id="ProtNLM"/>
    </source>
</evidence>
<accession>A0A2S5B8T1</accession>
<dbReference type="Proteomes" id="UP000237144">
    <property type="component" value="Unassembled WGS sequence"/>
</dbReference>
<organism evidence="1 2">
    <name type="scientific">Rhodotorula taiwanensis</name>
    <dbReference type="NCBI Taxonomy" id="741276"/>
    <lineage>
        <taxon>Eukaryota</taxon>
        <taxon>Fungi</taxon>
        <taxon>Dikarya</taxon>
        <taxon>Basidiomycota</taxon>
        <taxon>Pucciniomycotina</taxon>
        <taxon>Microbotryomycetes</taxon>
        <taxon>Sporidiobolales</taxon>
        <taxon>Sporidiobolaceae</taxon>
        <taxon>Rhodotorula</taxon>
    </lineage>
</organism>
<name>A0A2S5B8T1_9BASI</name>
<dbReference type="EMBL" id="PJQD01000039">
    <property type="protein sequence ID" value="POY73169.1"/>
    <property type="molecule type" value="Genomic_DNA"/>
</dbReference>
<comment type="caution">
    <text evidence="1">The sequence shown here is derived from an EMBL/GenBank/DDBJ whole genome shotgun (WGS) entry which is preliminary data.</text>
</comment>